<organism evidence="1 2">
    <name type="scientific">Cryptococcus floricola</name>
    <dbReference type="NCBI Taxonomy" id="2591691"/>
    <lineage>
        <taxon>Eukaryota</taxon>
        <taxon>Fungi</taxon>
        <taxon>Dikarya</taxon>
        <taxon>Basidiomycota</taxon>
        <taxon>Agaricomycotina</taxon>
        <taxon>Tremellomycetes</taxon>
        <taxon>Tremellales</taxon>
        <taxon>Cryptococcaceae</taxon>
        <taxon>Cryptococcus</taxon>
    </lineage>
</organism>
<dbReference type="EMBL" id="NIDF01000019">
    <property type="protein sequence ID" value="TYJ56849.1"/>
    <property type="molecule type" value="Genomic_DNA"/>
</dbReference>
<keyword evidence="2" id="KW-1185">Reference proteome</keyword>
<dbReference type="Proteomes" id="UP000322245">
    <property type="component" value="Unassembled WGS sequence"/>
</dbReference>
<gene>
    <name evidence="1" type="ORF">B9479_002460</name>
</gene>
<sequence length="189" mass="20619">MPSLVTSQIWFAPPNDNGEEKTESVNDICEISAARTFISTHPDGTKRAYVWTCNSVEGESKKNILRGSFTAPSGVNTSAPSGDAADRDEYMTRANEVSTALKESLRDTETHWGPLCRAQGDASVLMQVERSAFDALVETLPERRYGDIGLRTVDRETMRQVIVDSSIGSIVSVGGNDNQEGMKDGNSKR</sequence>
<dbReference type="AlphaFoldDB" id="A0A5D3B2S1"/>
<comment type="caution">
    <text evidence="1">The sequence shown here is derived from an EMBL/GenBank/DDBJ whole genome shotgun (WGS) entry which is preliminary data.</text>
</comment>
<accession>A0A5D3B2S1</accession>
<evidence type="ECO:0000313" key="1">
    <source>
        <dbReference type="EMBL" id="TYJ56849.1"/>
    </source>
</evidence>
<evidence type="ECO:0000313" key="2">
    <source>
        <dbReference type="Proteomes" id="UP000322245"/>
    </source>
</evidence>
<name>A0A5D3B2S1_9TREE</name>
<protein>
    <submittedName>
        <fullName evidence="1">Uncharacterized protein</fullName>
    </submittedName>
</protein>
<proteinExistence type="predicted"/>
<reference evidence="1 2" key="1">
    <citation type="submission" date="2017-05" db="EMBL/GenBank/DDBJ databases">
        <title>The Genome Sequence of Tsuchiyaea wingfieldii DSM 27421.</title>
        <authorList>
            <person name="Cuomo C."/>
            <person name="Passer A."/>
            <person name="Billmyre B."/>
            <person name="Heitman J."/>
        </authorList>
    </citation>
    <scope>NUCLEOTIDE SEQUENCE [LARGE SCALE GENOMIC DNA]</scope>
    <source>
        <strain evidence="1 2">DSM 27421</strain>
    </source>
</reference>